<feature type="region of interest" description="Disordered" evidence="1">
    <location>
        <begin position="337"/>
        <end position="359"/>
    </location>
</feature>
<gene>
    <name evidence="2" type="ORF">H5410_050494</name>
</gene>
<dbReference type="Proteomes" id="UP000824120">
    <property type="component" value="Chromosome 10"/>
</dbReference>
<evidence type="ECO:0000313" key="3">
    <source>
        <dbReference type="Proteomes" id="UP000824120"/>
    </source>
</evidence>
<proteinExistence type="predicted"/>
<protein>
    <submittedName>
        <fullName evidence="2">Uncharacterized protein</fullName>
    </submittedName>
</protein>
<feature type="region of interest" description="Disordered" evidence="1">
    <location>
        <begin position="615"/>
        <end position="634"/>
    </location>
</feature>
<organism evidence="2 3">
    <name type="scientific">Solanum commersonii</name>
    <name type="common">Commerson's wild potato</name>
    <name type="synonym">Commerson's nightshade</name>
    <dbReference type="NCBI Taxonomy" id="4109"/>
    <lineage>
        <taxon>Eukaryota</taxon>
        <taxon>Viridiplantae</taxon>
        <taxon>Streptophyta</taxon>
        <taxon>Embryophyta</taxon>
        <taxon>Tracheophyta</taxon>
        <taxon>Spermatophyta</taxon>
        <taxon>Magnoliopsida</taxon>
        <taxon>eudicotyledons</taxon>
        <taxon>Gunneridae</taxon>
        <taxon>Pentapetalae</taxon>
        <taxon>asterids</taxon>
        <taxon>lamiids</taxon>
        <taxon>Solanales</taxon>
        <taxon>Solanaceae</taxon>
        <taxon>Solanoideae</taxon>
        <taxon>Solaneae</taxon>
        <taxon>Solanum</taxon>
    </lineage>
</organism>
<dbReference type="OrthoDB" id="10668119at2759"/>
<dbReference type="AlphaFoldDB" id="A0A9J5WVM2"/>
<comment type="caution">
    <text evidence="2">The sequence shown here is derived from an EMBL/GenBank/DDBJ whole genome shotgun (WGS) entry which is preliminary data.</text>
</comment>
<sequence length="793" mass="88514">MKKSFTDYLLEHGKLLAYLLLGEGPVVFKPTERVKGRYIPEASRDRRLGTAIEVAPAIIQGPSTKMSRGVVRRAREAAIDLFLSYSFLVVLLSFQANPYFNCIPIAKKSNLPDIQRYSSTGRPPLVLRPPVISCKAHKARSLVLPHAVSAFLLAWQCFPSSVERRQKKDVSSFQQNERDGLPANTFLDIPPSKDAFLSLFASSLLVWGQQVLRLESFCNIPVVAARNDVKAPAKASSYGRMTNPVPSSWLSPREVLSFLFCLEGDHSYQKEDQVCNNYTSFVASFIKEMTLFSTFKSFGVGFKDRIARHGSKPKKRGGTPSSGYLVGPRPTCKPLATHPLLPSSSITRSIKGESPSEQQCEEEMSSILLELDLDKDITTILPGGGAHEALNLFHTLLSSQGSVLEDEILEIIPSLVTEEDNKMLTSPPNMEEVQKEILLGFQKLPAGHLISSLKNSHTATSFPKIRGDLVSTRDRRPISRHITVLPFIQVEVIVSMVGILVQIFLAFSSSSSDGFAPSFRSAIENLRFDANNQSKKHYRTLISVPTSLQQQKISSTSIATVRPPTGGDEKHVGPTHLEQPHQETLTLHSIPYSLGRTSISQFHKPIKADTTELVEKKEPPVTKNSHPQKQRLKNHQVVEDMSEEEVGDGWNQSEVQQHRQWPGIILLIGQKRISPLIKSWRRLSTSHPTRVKPLNGLNVPYPMRSIQNLENCRDDKKRRGRLAKREEKEGRGAASYSLYENFQIVEAFGTGSAFISLAETIHSIRGLLLPRHNILEDSQGDQDIDYIVFLKVL</sequence>
<evidence type="ECO:0000313" key="2">
    <source>
        <dbReference type="EMBL" id="KAG5579867.1"/>
    </source>
</evidence>
<reference evidence="2 3" key="1">
    <citation type="submission" date="2020-09" db="EMBL/GenBank/DDBJ databases">
        <title>De no assembly of potato wild relative species, Solanum commersonii.</title>
        <authorList>
            <person name="Cho K."/>
        </authorList>
    </citation>
    <scope>NUCLEOTIDE SEQUENCE [LARGE SCALE GENOMIC DNA]</scope>
    <source>
        <strain evidence="2">LZ3.2</strain>
        <tissue evidence="2">Leaf</tissue>
    </source>
</reference>
<accession>A0A9J5WVM2</accession>
<dbReference type="EMBL" id="JACXVP010000010">
    <property type="protein sequence ID" value="KAG5579867.1"/>
    <property type="molecule type" value="Genomic_DNA"/>
</dbReference>
<evidence type="ECO:0000256" key="1">
    <source>
        <dbReference type="SAM" id="MobiDB-lite"/>
    </source>
</evidence>
<keyword evidence="3" id="KW-1185">Reference proteome</keyword>
<name>A0A9J5WVM2_SOLCO</name>